<protein>
    <submittedName>
        <fullName evidence="6">WXG100 family type VII secretion target</fullName>
    </submittedName>
</protein>
<dbReference type="InterPro" id="IPR000064">
    <property type="entry name" value="NLP_P60_dom"/>
</dbReference>
<dbReference type="SUPFAM" id="SSF54001">
    <property type="entry name" value="Cysteine proteinases"/>
    <property type="match status" value="1"/>
</dbReference>
<reference evidence="6 7" key="1">
    <citation type="submission" date="2020-10" db="EMBL/GenBank/DDBJ databases">
        <title>Sequencing the genomes of 1000 actinobacteria strains.</title>
        <authorList>
            <person name="Klenk H.-P."/>
        </authorList>
    </citation>
    <scope>NUCLEOTIDE SEQUENCE [LARGE SCALE GENOMIC DNA]</scope>
    <source>
        <strain evidence="6 7">DSM 43748</strain>
    </source>
</reference>
<comment type="similarity">
    <text evidence="1">Belongs to the peptidase C40 family.</text>
</comment>
<keyword evidence="7" id="KW-1185">Reference proteome</keyword>
<accession>A0ABR9K6F0</accession>
<keyword evidence="3" id="KW-0378">Hydrolase</keyword>
<evidence type="ECO:0000313" key="7">
    <source>
        <dbReference type="Proteomes" id="UP000661607"/>
    </source>
</evidence>
<keyword evidence="2" id="KW-0645">Protease</keyword>
<dbReference type="Gene3D" id="1.10.287.1060">
    <property type="entry name" value="ESAT-6-like"/>
    <property type="match status" value="1"/>
</dbReference>
<dbReference type="InterPro" id="IPR010310">
    <property type="entry name" value="T7SS_ESAT-6-like"/>
</dbReference>
<dbReference type="Gene3D" id="3.90.1720.10">
    <property type="entry name" value="endopeptidase domain like (from Nostoc punctiforme)"/>
    <property type="match status" value="1"/>
</dbReference>
<evidence type="ECO:0000313" key="6">
    <source>
        <dbReference type="EMBL" id="MBE1557381.1"/>
    </source>
</evidence>
<comment type="caution">
    <text evidence="6">The sequence shown here is derived from an EMBL/GenBank/DDBJ whole genome shotgun (WGS) entry which is preliminary data.</text>
</comment>
<organism evidence="6 7">
    <name type="scientific">Nonomuraea africana</name>
    <dbReference type="NCBI Taxonomy" id="46171"/>
    <lineage>
        <taxon>Bacteria</taxon>
        <taxon>Bacillati</taxon>
        <taxon>Actinomycetota</taxon>
        <taxon>Actinomycetes</taxon>
        <taxon>Streptosporangiales</taxon>
        <taxon>Streptosporangiaceae</taxon>
        <taxon>Nonomuraea</taxon>
    </lineage>
</organism>
<evidence type="ECO:0000256" key="1">
    <source>
        <dbReference type="ARBA" id="ARBA00007074"/>
    </source>
</evidence>
<evidence type="ECO:0000256" key="3">
    <source>
        <dbReference type="ARBA" id="ARBA00022801"/>
    </source>
</evidence>
<proteinExistence type="inferred from homology"/>
<feature type="domain" description="NlpC/P60" evidence="5">
    <location>
        <begin position="256"/>
        <end position="378"/>
    </location>
</feature>
<dbReference type="EMBL" id="JADBEF010000001">
    <property type="protein sequence ID" value="MBE1557381.1"/>
    <property type="molecule type" value="Genomic_DNA"/>
</dbReference>
<dbReference type="InterPro" id="IPR036689">
    <property type="entry name" value="ESAT-6-like_sf"/>
</dbReference>
<dbReference type="Pfam" id="PF06013">
    <property type="entry name" value="WXG100"/>
    <property type="match status" value="1"/>
</dbReference>
<dbReference type="SUPFAM" id="SSF140453">
    <property type="entry name" value="EsxAB dimer-like"/>
    <property type="match status" value="1"/>
</dbReference>
<dbReference type="PROSITE" id="PS51935">
    <property type="entry name" value="NLPC_P60"/>
    <property type="match status" value="1"/>
</dbReference>
<evidence type="ECO:0000256" key="2">
    <source>
        <dbReference type="ARBA" id="ARBA00022670"/>
    </source>
</evidence>
<sequence length="378" mass="39902">MSDIWDRYLSPIQRVIDDLSGDQAEISKISKRWRALATDITTETGAIRRAVNTVNNAWNGRAAEDFATYMAQYPTSGTALSNALTSCAGKLDDAGTALETAKGQVQALYREKRAWLDEQRNDPDTTTISMTSIRSQVSDALARAKVPTGQATEALKQATDEIDKYLGDKFFTSILAPGDRGFFPGNNPAMRWVPDPDFQPRTTKTQLASYTGNGAPTGGNGYGTYGSGGGAGGGGGGGAGAPSLAVPPNAHSLAPNPRAQAVIDYALKQIGDPYIWGATGPSSFDCSGLTLRAYESAGTTIPRVAHDQWMSGPRIPDGNAQAGDLVFFDNNGDGTADHVGIVLDPKEGTMIHAPRTGSHVKIAEYGGTPIGFTRPGMR</sequence>
<dbReference type="Pfam" id="PF00877">
    <property type="entry name" value="NLPC_P60"/>
    <property type="match status" value="1"/>
</dbReference>
<dbReference type="PANTHER" id="PTHR47053:SF1">
    <property type="entry name" value="MUREIN DD-ENDOPEPTIDASE MEPH-RELATED"/>
    <property type="match status" value="1"/>
</dbReference>
<dbReference type="PANTHER" id="PTHR47053">
    <property type="entry name" value="MUREIN DD-ENDOPEPTIDASE MEPH-RELATED"/>
    <property type="match status" value="1"/>
</dbReference>
<dbReference type="Proteomes" id="UP000661607">
    <property type="component" value="Unassembled WGS sequence"/>
</dbReference>
<keyword evidence="4" id="KW-0788">Thiol protease</keyword>
<evidence type="ECO:0000256" key="4">
    <source>
        <dbReference type="ARBA" id="ARBA00022807"/>
    </source>
</evidence>
<name>A0ABR9K6F0_9ACTN</name>
<gene>
    <name evidence="6" type="ORF">H4W81_000160</name>
</gene>
<dbReference type="InterPro" id="IPR051202">
    <property type="entry name" value="Peptidase_C40"/>
</dbReference>
<evidence type="ECO:0000259" key="5">
    <source>
        <dbReference type="PROSITE" id="PS51935"/>
    </source>
</evidence>
<dbReference type="RefSeq" id="WP_318781441.1">
    <property type="nucleotide sequence ID" value="NZ_BAAASY010000015.1"/>
</dbReference>
<dbReference type="InterPro" id="IPR038765">
    <property type="entry name" value="Papain-like_cys_pep_sf"/>
</dbReference>